<dbReference type="RefSeq" id="WP_035201981.1">
    <property type="nucleotide sequence ID" value="NZ_CP144921.1"/>
</dbReference>
<dbReference type="EMBL" id="CP144921">
    <property type="protein sequence ID" value="WWA30749.1"/>
    <property type="molecule type" value="Genomic_DNA"/>
</dbReference>
<evidence type="ECO:0000313" key="1">
    <source>
        <dbReference type="EMBL" id="WWA30749.1"/>
    </source>
</evidence>
<sequence>MKKCFTLISAVAMFIILTGCHVKEEAEQIQIMDSSDEELPNHLNEIIEFSDVIVKGSFTEFVKPTNMIRSANDPTVESDELYTEGQIYTFQIEKTYKGEVEGSIKTAITYADQIAAIDDQGERIEEVMVESLDYEELDLNKNYILFLVDSGFIEEGLYTPASGAYIIEIENDESIRFLSKRMEGQLAENLEVEEGDGSVHGILKTEYQNETALTIVEEFDIFPNFLAEEGIETLSDIEEMSGK</sequence>
<name>A0ABZ2CUA0_9BACI</name>
<dbReference type="Proteomes" id="UP001341136">
    <property type="component" value="Chromosome"/>
</dbReference>
<organism evidence="1 2">
    <name type="scientific">Shouchella rhizosphaerae</name>
    <dbReference type="NCBI Taxonomy" id="866786"/>
    <lineage>
        <taxon>Bacteria</taxon>
        <taxon>Bacillati</taxon>
        <taxon>Bacillota</taxon>
        <taxon>Bacilli</taxon>
        <taxon>Bacillales</taxon>
        <taxon>Bacillaceae</taxon>
        <taxon>Shouchella</taxon>
    </lineage>
</organism>
<protein>
    <submittedName>
        <fullName evidence="1">Uncharacterized protein</fullName>
    </submittedName>
</protein>
<accession>A0ABZ2CUA0</accession>
<gene>
    <name evidence="1" type="ORF">V5G21_02845</name>
</gene>
<dbReference type="PROSITE" id="PS51257">
    <property type="entry name" value="PROKAR_LIPOPROTEIN"/>
    <property type="match status" value="1"/>
</dbReference>
<evidence type="ECO:0000313" key="2">
    <source>
        <dbReference type="Proteomes" id="UP001341136"/>
    </source>
</evidence>
<proteinExistence type="predicted"/>
<keyword evidence="2" id="KW-1185">Reference proteome</keyword>
<reference evidence="1 2" key="1">
    <citation type="submission" date="2024-01" db="EMBL/GenBank/DDBJ databases">
        <title>Culturomics analysis of mouse respiratory tract.</title>
        <authorList>
            <person name="Phillips A.M."/>
            <person name="Collette N.M."/>
            <person name="Mageeney C.M."/>
            <person name="Sinha A."/>
            <person name="Hern K.E."/>
            <person name="Arkin A.P."/>
            <person name="Williams K.P."/>
            <person name="Branda S."/>
        </authorList>
    </citation>
    <scope>NUCLEOTIDE SEQUENCE [LARGE SCALE GENOMIC DNA]</scope>
    <source>
        <strain evidence="1 2">CP20</strain>
    </source>
</reference>